<keyword evidence="3 18" id="KW-0813">Transport</keyword>
<keyword evidence="15" id="KW-0137">Centromere</keyword>
<dbReference type="GO" id="GO:0031965">
    <property type="term" value="C:nuclear membrane"/>
    <property type="evidence" value="ECO:0007669"/>
    <property type="project" value="UniProtKB-SubCell"/>
</dbReference>
<comment type="function">
    <text evidence="16">Plays a role in the nuclear pore complex (NPC) assembly and/or maintenance. Required for the assembly of peripheral proteins into the NPC. May anchor NUP62 to the NPC. Involved in nephrogenesis.</text>
</comment>
<keyword evidence="11 18" id="KW-0811">Translocation</keyword>
<evidence type="ECO:0000256" key="15">
    <source>
        <dbReference type="ARBA" id="ARBA00023328"/>
    </source>
</evidence>
<evidence type="ECO:0000256" key="17">
    <source>
        <dbReference type="ARBA" id="ARBA00063956"/>
    </source>
</evidence>
<dbReference type="GO" id="GO:0006406">
    <property type="term" value="P:mRNA export from nucleus"/>
    <property type="evidence" value="ECO:0007669"/>
    <property type="project" value="TreeGrafter"/>
</dbReference>
<dbReference type="Pfam" id="PF04121">
    <property type="entry name" value="Nup84_Nup100"/>
    <property type="match status" value="1"/>
</dbReference>
<dbReference type="OrthoDB" id="3098at2759"/>
<evidence type="ECO:0000256" key="3">
    <source>
        <dbReference type="ARBA" id="ARBA00022448"/>
    </source>
</evidence>
<keyword evidence="13 18" id="KW-0472">Membrane</keyword>
<dbReference type="Gene3D" id="1.10.3450.20">
    <property type="match status" value="1"/>
</dbReference>
<dbReference type="Gene3D" id="1.20.190.50">
    <property type="match status" value="1"/>
</dbReference>
<gene>
    <name evidence="20" type="primary">NUP107</name>
    <name evidence="20" type="ORF">BLAG_LOCUS15812</name>
</gene>
<evidence type="ECO:0000256" key="11">
    <source>
        <dbReference type="ARBA" id="ARBA00023010"/>
    </source>
</evidence>
<dbReference type="AlphaFoldDB" id="A0A8J9ZMF0"/>
<dbReference type="PANTHER" id="PTHR13003">
    <property type="entry name" value="NUP107-RELATED"/>
    <property type="match status" value="1"/>
</dbReference>
<keyword evidence="9" id="KW-0653">Protein transport</keyword>
<keyword evidence="14 18" id="KW-0539">Nucleus</keyword>
<feature type="region of interest" description="Disordered" evidence="19">
    <location>
        <begin position="71"/>
        <end position="91"/>
    </location>
</feature>
<evidence type="ECO:0000256" key="16">
    <source>
        <dbReference type="ARBA" id="ARBA00056880"/>
    </source>
</evidence>
<keyword evidence="4" id="KW-0158">Chromosome</keyword>
<evidence type="ECO:0000256" key="4">
    <source>
        <dbReference type="ARBA" id="ARBA00022454"/>
    </source>
</evidence>
<comment type="subunit">
    <text evidence="17">Part of the nuclear pore complex (NPC). Forms part of the Nup160 subcomplex in the nuclear pore which is composed of NUP160, NUP133, NUP107 and Nup96; this complex plays a role in RNA export and in tethering Nup98 and NUP153 to the nucleus. Does not interact with TPR. Interacts with ZNF106.</text>
</comment>
<dbReference type="FunFam" id="1.10.3450.20:FF:000001">
    <property type="entry name" value="Nuclear pore complex protein"/>
    <property type="match status" value="1"/>
</dbReference>
<keyword evidence="21" id="KW-1185">Reference proteome</keyword>
<feature type="region of interest" description="Disordered" evidence="19">
    <location>
        <begin position="1"/>
        <end position="26"/>
    </location>
</feature>
<evidence type="ECO:0000256" key="10">
    <source>
        <dbReference type="ARBA" id="ARBA00022990"/>
    </source>
</evidence>
<sequence length="976" mass="111908">MAAAGKKDDQSKPKPPGERLSASFTDAADSTIGVIWQMSQEGEFNPSAMNEALDKRRQLRRNLRPSFPTAALAASPAVRQEAASRTLRRRSTNVEKSLQLLDQAVGATPGPVLRMARTPASQLRHASYTPRPVPSTSQFDVSMTLGMTPAKSMPLSQSMVHTPAQRPPPTMEMYTPGGMTEDMTSTNMSLLLEEDPGLAASSGVYTDFMHHLRSKPTSKEVFELLDEYQQVCCEQVSLLKRIVKKVTTAQNKFQLTLTVLQLLQQEKCTWRLLFSMYKDRIQSEFSESEAMMTDLVNNNVSERKIVEALFEREASTRQSQLVIDWLERNAADDVVDFYEKVEFYSQSVCWENTLHTLQQGTGLTHGSRALVTEMDPDAPIRQQRPLADLDKEDEVRLLKYIFTYLRAGQLKEAQRLCRKCGQSWRAATLEGWRLHHDPNMEGGSSELAPVEGNPNRDVWKAVCWRMAQDEQVHLYERAVYAALSGNLKELLPACESWEDWLWAYYKVMVDSRVEQEIRTVRGDRPMEPLPPAYWDRVLTPDAIFKELQSSPHEGVQLEAEEPFHIIQKYIILGDVDGLVETMSEWIKGDSPPHQHLVRFMAHLVLFFRSIGVHTKDELCTAILEHYVRTLMEAGETQLVAFYTARLPLDRQVLLYAHFLERVEEHSQRQMCLELAEEAGLDIPTITKTVVENIRTHDQGDFKVGVEITAALEAATSDDDRRKIRAIDWLVFDESQRAEALKQSNAVMRTFLAMKKHAAAKEVFEKIPSGSVDVINRQWQIQNGSAPLPAEDENAIKEYICIQAYLMAHNEFNDWFSHFHHNKPQRPKLQEGANFTEKVKHEHREQEYEVELSRWHHSLSLQTDDVVSKIYNVLLFPDGWMVDQRMESQEDEGRTHQLDLLRQLCLPTICLLLHTVLHETRRYADCMVLADIIASEQHQLYTVFRRDELQRFLQKLRDSSIQLLDQNLDPLGYQMSS</sequence>
<keyword evidence="10" id="KW-0007">Acetylation</keyword>
<keyword evidence="12 18" id="KW-0906">Nuclear pore complex</keyword>
<comment type="subcellular location">
    <subcellularLocation>
        <location evidence="1">Chromosome</location>
        <location evidence="1">Centromere</location>
        <location evidence="1">Kinetochore</location>
    </subcellularLocation>
    <subcellularLocation>
        <location evidence="18">Nucleus</location>
        <location evidence="18">Nuclear pore complex</location>
    </subcellularLocation>
    <subcellularLocation>
        <location evidence="18">Nucleus membrane</location>
    </subcellularLocation>
</comment>
<name>A0A8J9ZMF0_BRALA</name>
<keyword evidence="5" id="KW-0488">Methylation</keyword>
<evidence type="ECO:0000256" key="14">
    <source>
        <dbReference type="ARBA" id="ARBA00023242"/>
    </source>
</evidence>
<accession>A0A8J9ZMF0</accession>
<evidence type="ECO:0000256" key="2">
    <source>
        <dbReference type="ARBA" id="ARBA00009510"/>
    </source>
</evidence>
<evidence type="ECO:0000256" key="9">
    <source>
        <dbReference type="ARBA" id="ARBA00022927"/>
    </source>
</evidence>
<evidence type="ECO:0000256" key="5">
    <source>
        <dbReference type="ARBA" id="ARBA00022481"/>
    </source>
</evidence>
<comment type="similarity">
    <text evidence="2 18">Belongs to the nucleoporin Nup84/Nup107 family.</text>
</comment>
<feature type="compositionally biased region" description="Basic and acidic residues" evidence="19">
    <location>
        <begin position="1"/>
        <end position="17"/>
    </location>
</feature>
<evidence type="ECO:0000256" key="6">
    <source>
        <dbReference type="ARBA" id="ARBA00022553"/>
    </source>
</evidence>
<dbReference type="FunFam" id="1.20.190.50:FF:000001">
    <property type="entry name" value="Nuclear pore complex protein"/>
    <property type="match status" value="1"/>
</dbReference>
<comment type="function">
    <text evidence="18">Functions as a component of the nuclear pore complex (NPC).</text>
</comment>
<dbReference type="PANTHER" id="PTHR13003:SF2">
    <property type="entry name" value="NUCLEAR PORE COMPLEX PROTEIN NUP107"/>
    <property type="match status" value="1"/>
</dbReference>
<protein>
    <recommendedName>
        <fullName evidence="18">Nuclear pore complex protein</fullName>
    </recommendedName>
</protein>
<reference evidence="20" key="1">
    <citation type="submission" date="2022-01" db="EMBL/GenBank/DDBJ databases">
        <authorList>
            <person name="Braso-Vives M."/>
        </authorList>
    </citation>
    <scope>NUCLEOTIDE SEQUENCE</scope>
</reference>
<evidence type="ECO:0000256" key="8">
    <source>
        <dbReference type="ARBA" id="ARBA00022838"/>
    </source>
</evidence>
<keyword evidence="7" id="KW-0509">mRNA transport</keyword>
<evidence type="ECO:0000256" key="12">
    <source>
        <dbReference type="ARBA" id="ARBA00023132"/>
    </source>
</evidence>
<keyword evidence="8" id="KW-0995">Kinetochore</keyword>
<evidence type="ECO:0000256" key="7">
    <source>
        <dbReference type="ARBA" id="ARBA00022816"/>
    </source>
</evidence>
<dbReference type="GO" id="GO:0000776">
    <property type="term" value="C:kinetochore"/>
    <property type="evidence" value="ECO:0007669"/>
    <property type="project" value="UniProtKB-KW"/>
</dbReference>
<evidence type="ECO:0000256" key="18">
    <source>
        <dbReference type="RuleBase" id="RU365072"/>
    </source>
</evidence>
<dbReference type="GO" id="GO:0000973">
    <property type="term" value="P:post-transcriptional tethering of RNA polymerase II gene DNA at nuclear periphery"/>
    <property type="evidence" value="ECO:0007669"/>
    <property type="project" value="TreeGrafter"/>
</dbReference>
<evidence type="ECO:0000313" key="20">
    <source>
        <dbReference type="EMBL" id="CAH1258131.1"/>
    </source>
</evidence>
<organism evidence="20 21">
    <name type="scientific">Branchiostoma lanceolatum</name>
    <name type="common">Common lancelet</name>
    <name type="synonym">Amphioxus lanceolatum</name>
    <dbReference type="NCBI Taxonomy" id="7740"/>
    <lineage>
        <taxon>Eukaryota</taxon>
        <taxon>Metazoa</taxon>
        <taxon>Chordata</taxon>
        <taxon>Cephalochordata</taxon>
        <taxon>Leptocardii</taxon>
        <taxon>Amphioxiformes</taxon>
        <taxon>Branchiostomatidae</taxon>
        <taxon>Branchiostoma</taxon>
    </lineage>
</organism>
<evidence type="ECO:0000256" key="1">
    <source>
        <dbReference type="ARBA" id="ARBA00004629"/>
    </source>
</evidence>
<dbReference type="GO" id="GO:0006606">
    <property type="term" value="P:protein import into nucleus"/>
    <property type="evidence" value="ECO:0007669"/>
    <property type="project" value="TreeGrafter"/>
</dbReference>
<dbReference type="InterPro" id="IPR007252">
    <property type="entry name" value="Nup84/Nup107"/>
</dbReference>
<dbReference type="Proteomes" id="UP000838412">
    <property type="component" value="Chromosome 3"/>
</dbReference>
<dbReference type="EMBL" id="OV696688">
    <property type="protein sequence ID" value="CAH1258131.1"/>
    <property type="molecule type" value="Genomic_DNA"/>
</dbReference>
<dbReference type="GO" id="GO:0031080">
    <property type="term" value="C:nuclear pore outer ring"/>
    <property type="evidence" value="ECO:0007669"/>
    <property type="project" value="TreeGrafter"/>
</dbReference>
<evidence type="ECO:0000313" key="21">
    <source>
        <dbReference type="Proteomes" id="UP000838412"/>
    </source>
</evidence>
<dbReference type="GO" id="GO:0017056">
    <property type="term" value="F:structural constituent of nuclear pore"/>
    <property type="evidence" value="ECO:0007669"/>
    <property type="project" value="UniProtKB-UniRule"/>
</dbReference>
<proteinExistence type="inferred from homology"/>
<evidence type="ECO:0000256" key="13">
    <source>
        <dbReference type="ARBA" id="ARBA00023136"/>
    </source>
</evidence>
<keyword evidence="6" id="KW-0597">Phosphoprotein</keyword>
<evidence type="ECO:0000256" key="19">
    <source>
        <dbReference type="SAM" id="MobiDB-lite"/>
    </source>
</evidence>